<dbReference type="GO" id="GO:1990404">
    <property type="term" value="F:NAD+-protein mono-ADP-ribosyltransferase activity"/>
    <property type="evidence" value="ECO:0007669"/>
    <property type="project" value="TreeGrafter"/>
</dbReference>
<dbReference type="PANTHER" id="PTHR45740">
    <property type="entry name" value="POLY [ADP-RIBOSE] POLYMERASE"/>
    <property type="match status" value="1"/>
</dbReference>
<evidence type="ECO:0000313" key="5">
    <source>
        <dbReference type="Proteomes" id="UP000663829"/>
    </source>
</evidence>
<dbReference type="EMBL" id="CAJNOQ010030573">
    <property type="protein sequence ID" value="CAF1575389.1"/>
    <property type="molecule type" value="Genomic_DNA"/>
</dbReference>
<keyword evidence="1" id="KW-0328">Glycosyltransferase</keyword>
<evidence type="ECO:0000259" key="2">
    <source>
        <dbReference type="PROSITE" id="PS51059"/>
    </source>
</evidence>
<dbReference type="GO" id="GO:0005634">
    <property type="term" value="C:nucleus"/>
    <property type="evidence" value="ECO:0007669"/>
    <property type="project" value="TreeGrafter"/>
</dbReference>
<dbReference type="EC" id="2.4.2.-" evidence="1"/>
<dbReference type="GO" id="GO:0003950">
    <property type="term" value="F:NAD+ poly-ADP-ribosyltransferase activity"/>
    <property type="evidence" value="ECO:0007669"/>
    <property type="project" value="UniProtKB-UniRule"/>
</dbReference>
<dbReference type="Pfam" id="PF00644">
    <property type="entry name" value="PARP"/>
    <property type="match status" value="1"/>
</dbReference>
<dbReference type="InterPro" id="IPR012317">
    <property type="entry name" value="Poly(ADP-ribose)pol_cat_dom"/>
</dbReference>
<dbReference type="OrthoDB" id="411019at2759"/>
<feature type="non-terminal residue" evidence="3">
    <location>
        <position position="319"/>
    </location>
</feature>
<keyword evidence="1" id="KW-0808">Transferase</keyword>
<dbReference type="SUPFAM" id="SSF56399">
    <property type="entry name" value="ADP-ribosylation"/>
    <property type="match status" value="1"/>
</dbReference>
<dbReference type="InterPro" id="IPR051712">
    <property type="entry name" value="ARTD-AVP"/>
</dbReference>
<dbReference type="PANTHER" id="PTHR45740:SF2">
    <property type="entry name" value="POLY [ADP-RIBOSE] POLYMERASE"/>
    <property type="match status" value="1"/>
</dbReference>
<dbReference type="Gene3D" id="3.90.228.10">
    <property type="match status" value="1"/>
</dbReference>
<comment type="caution">
    <text evidence="3">The sequence shown here is derived from an EMBL/GenBank/DDBJ whole genome shotgun (WGS) entry which is preliminary data.</text>
</comment>
<name>A0A815YVB9_9BILA</name>
<feature type="domain" description="PARP catalytic" evidence="2">
    <location>
        <begin position="20"/>
        <end position="300"/>
    </location>
</feature>
<organism evidence="3 5">
    <name type="scientific">Didymodactylos carnosus</name>
    <dbReference type="NCBI Taxonomy" id="1234261"/>
    <lineage>
        <taxon>Eukaryota</taxon>
        <taxon>Metazoa</taxon>
        <taxon>Spiralia</taxon>
        <taxon>Gnathifera</taxon>
        <taxon>Rotifera</taxon>
        <taxon>Eurotatoria</taxon>
        <taxon>Bdelloidea</taxon>
        <taxon>Philodinida</taxon>
        <taxon>Philodinidae</taxon>
        <taxon>Didymodactylos</taxon>
    </lineage>
</organism>
<keyword evidence="1" id="KW-0520">NAD</keyword>
<proteinExistence type="predicted"/>
<dbReference type="PROSITE" id="PS51059">
    <property type="entry name" value="PARP_CATALYTIC"/>
    <property type="match status" value="1"/>
</dbReference>
<sequence length="319" mass="36849">NTRTHTHTRHPVLVLVLVLENLRTRPSLTELYREIKIPNQSPEFEIIKDLVNATITIHGNKCGSIYGQDSTEFIVTKITRIQNANLWHKYCYKKDNIIGKNRHRIPGCDSSKYLEMKPLLTPLSDKQSNEYWLFYGCNHPTTAQLVLAGYDPRVSNLEGMFDGGFYLAENSSKSNQYIPCPRCGENAISTQIECTCLNQEQIDFKMILYRVILGDVHIAKTSDRNKYRDAINNNGQRSYVCRPPVKPNSMGDLYDSVMGESMKNDGDQLRLNCEFILYEKGQTYPKYISDFQRSIHNMRPSTNIKRVQDKCRNFLLNVF</sequence>
<gene>
    <name evidence="3" type="ORF">GPM918_LOCUS40690</name>
    <name evidence="4" type="ORF">SRO942_LOCUS41663</name>
</gene>
<dbReference type="Proteomes" id="UP000681722">
    <property type="component" value="Unassembled WGS sequence"/>
</dbReference>
<protein>
    <recommendedName>
        <fullName evidence="1">Poly [ADP-ribose] polymerase</fullName>
        <shortName evidence="1">PARP</shortName>
        <ecNumber evidence="1">2.4.2.-</ecNumber>
    </recommendedName>
</protein>
<dbReference type="EMBL" id="CAJOBC010096454">
    <property type="protein sequence ID" value="CAF4440305.1"/>
    <property type="molecule type" value="Genomic_DNA"/>
</dbReference>
<keyword evidence="5" id="KW-1185">Reference proteome</keyword>
<evidence type="ECO:0000313" key="4">
    <source>
        <dbReference type="EMBL" id="CAF4440305.1"/>
    </source>
</evidence>
<evidence type="ECO:0000256" key="1">
    <source>
        <dbReference type="RuleBase" id="RU362114"/>
    </source>
</evidence>
<dbReference type="AlphaFoldDB" id="A0A815YVB9"/>
<dbReference type="Proteomes" id="UP000663829">
    <property type="component" value="Unassembled WGS sequence"/>
</dbReference>
<reference evidence="3" key="1">
    <citation type="submission" date="2021-02" db="EMBL/GenBank/DDBJ databases">
        <authorList>
            <person name="Nowell W R."/>
        </authorList>
    </citation>
    <scope>NUCLEOTIDE SEQUENCE</scope>
</reference>
<accession>A0A815YVB9</accession>
<evidence type="ECO:0000313" key="3">
    <source>
        <dbReference type="EMBL" id="CAF1575389.1"/>
    </source>
</evidence>